<dbReference type="CDD" id="cd01949">
    <property type="entry name" value="GGDEF"/>
    <property type="match status" value="1"/>
</dbReference>
<reference evidence="5" key="1">
    <citation type="submission" date="2023-09" db="EMBL/GenBank/DDBJ databases">
        <title>Paucibacter sp. APW11 Genome sequencing and assembly.</title>
        <authorList>
            <person name="Kim I."/>
        </authorList>
    </citation>
    <scope>NUCLEOTIDE SEQUENCE</scope>
    <source>
        <strain evidence="5">APW11</strain>
    </source>
</reference>
<name>A0ABU3PHB0_9BURK</name>
<keyword evidence="3" id="KW-0472">Membrane</keyword>
<dbReference type="NCBIfam" id="TIGR00254">
    <property type="entry name" value="GGDEF"/>
    <property type="match status" value="1"/>
</dbReference>
<dbReference type="InterPro" id="IPR029787">
    <property type="entry name" value="Nucleotide_cyclase"/>
</dbReference>
<feature type="transmembrane region" description="Helical" evidence="3">
    <location>
        <begin position="6"/>
        <end position="30"/>
    </location>
</feature>
<organism evidence="5 6">
    <name type="scientific">Roseateles aquae</name>
    <dbReference type="NCBI Taxonomy" id="3077235"/>
    <lineage>
        <taxon>Bacteria</taxon>
        <taxon>Pseudomonadati</taxon>
        <taxon>Pseudomonadota</taxon>
        <taxon>Betaproteobacteria</taxon>
        <taxon>Burkholderiales</taxon>
        <taxon>Sphaerotilaceae</taxon>
        <taxon>Roseateles</taxon>
    </lineage>
</organism>
<feature type="transmembrane region" description="Helical" evidence="3">
    <location>
        <begin position="116"/>
        <end position="136"/>
    </location>
</feature>
<dbReference type="GO" id="GO:0052621">
    <property type="term" value="F:diguanylate cyclase activity"/>
    <property type="evidence" value="ECO:0007669"/>
    <property type="project" value="UniProtKB-EC"/>
</dbReference>
<evidence type="ECO:0000313" key="6">
    <source>
        <dbReference type="Proteomes" id="UP001246372"/>
    </source>
</evidence>
<gene>
    <name evidence="5" type="ORF">RQP53_21785</name>
</gene>
<dbReference type="Proteomes" id="UP001246372">
    <property type="component" value="Unassembled WGS sequence"/>
</dbReference>
<comment type="caution">
    <text evidence="5">The sequence shown here is derived from an EMBL/GenBank/DDBJ whole genome shotgun (WGS) entry which is preliminary data.</text>
</comment>
<feature type="domain" description="GGDEF" evidence="4">
    <location>
        <begin position="249"/>
        <end position="382"/>
    </location>
</feature>
<evidence type="ECO:0000259" key="4">
    <source>
        <dbReference type="PROSITE" id="PS50887"/>
    </source>
</evidence>
<dbReference type="InterPro" id="IPR043128">
    <property type="entry name" value="Rev_trsase/Diguanyl_cyclase"/>
</dbReference>
<comment type="catalytic activity">
    <reaction evidence="2">
        <text>2 GTP = 3',3'-c-di-GMP + 2 diphosphate</text>
        <dbReference type="Rhea" id="RHEA:24898"/>
        <dbReference type="ChEBI" id="CHEBI:33019"/>
        <dbReference type="ChEBI" id="CHEBI:37565"/>
        <dbReference type="ChEBI" id="CHEBI:58805"/>
        <dbReference type="EC" id="2.7.7.65"/>
    </reaction>
</comment>
<dbReference type="EMBL" id="JAVXZY010000011">
    <property type="protein sequence ID" value="MDT9001923.1"/>
    <property type="molecule type" value="Genomic_DNA"/>
</dbReference>
<evidence type="ECO:0000256" key="3">
    <source>
        <dbReference type="SAM" id="Phobius"/>
    </source>
</evidence>
<dbReference type="PANTHER" id="PTHR45138">
    <property type="entry name" value="REGULATORY COMPONENTS OF SENSORY TRANSDUCTION SYSTEM"/>
    <property type="match status" value="1"/>
</dbReference>
<dbReference type="SMART" id="SM00267">
    <property type="entry name" value="GGDEF"/>
    <property type="match status" value="1"/>
</dbReference>
<accession>A0ABU3PHB0</accession>
<dbReference type="SUPFAM" id="SSF55073">
    <property type="entry name" value="Nucleotide cyclase"/>
    <property type="match status" value="1"/>
</dbReference>
<protein>
    <recommendedName>
        <fullName evidence="1">diguanylate cyclase</fullName>
        <ecNumber evidence="1">2.7.7.65</ecNumber>
    </recommendedName>
</protein>
<feature type="transmembrane region" description="Helical" evidence="3">
    <location>
        <begin position="91"/>
        <end position="110"/>
    </location>
</feature>
<keyword evidence="3" id="KW-1133">Transmembrane helix</keyword>
<evidence type="ECO:0000313" key="5">
    <source>
        <dbReference type="EMBL" id="MDT9001923.1"/>
    </source>
</evidence>
<dbReference type="PROSITE" id="PS50887">
    <property type="entry name" value="GGDEF"/>
    <property type="match status" value="1"/>
</dbReference>
<proteinExistence type="predicted"/>
<keyword evidence="6" id="KW-1185">Reference proteome</keyword>
<evidence type="ECO:0000256" key="1">
    <source>
        <dbReference type="ARBA" id="ARBA00012528"/>
    </source>
</evidence>
<feature type="transmembrane region" description="Helical" evidence="3">
    <location>
        <begin position="188"/>
        <end position="209"/>
    </location>
</feature>
<keyword evidence="5" id="KW-0808">Transferase</keyword>
<evidence type="ECO:0000256" key="2">
    <source>
        <dbReference type="ARBA" id="ARBA00034247"/>
    </source>
</evidence>
<dbReference type="InterPro" id="IPR050469">
    <property type="entry name" value="Diguanylate_Cyclase"/>
</dbReference>
<keyword evidence="5" id="KW-0548">Nucleotidyltransferase</keyword>
<dbReference type="EC" id="2.7.7.65" evidence="1"/>
<sequence>MLTFDAPTLLMVNAVFNCFGALVWLSLALVLRIAPRAAGAMAAAHLLLVPALLPIEVSEWSGWWSDLLKLLAMGLLTLGVRQLLRLRQTRLDIGLVGMGGIVVLLVQALADHALASLLPTAVTMTLLALLCCRDVLIGAAPGFRRLVTALMAAPFAALALVNMVRIAAALNLLPGGELMLQPRQQSALLAGLWLVLCLAMSTGLIAMVLQRLIARIEQLTRTDTLTGALNRRAFQEQLQLLQARRRRGHAYALLMIDVDHFKRINDQFGHAAGDAALQHLVAVLKGGIRDVDLLGRLGGEEFCLLLPDTRLNAATEVAERLRQRLHLAPLRWRDQQLPMTASFGLTTGQASDKDGSATLAAADAALYAAKRGGRDRVCIAEGPKP</sequence>
<dbReference type="Pfam" id="PF00990">
    <property type="entry name" value="GGDEF"/>
    <property type="match status" value="1"/>
</dbReference>
<keyword evidence="3" id="KW-0812">Transmembrane</keyword>
<dbReference type="Gene3D" id="3.30.70.270">
    <property type="match status" value="1"/>
</dbReference>
<feature type="transmembrane region" description="Helical" evidence="3">
    <location>
        <begin position="148"/>
        <end position="168"/>
    </location>
</feature>
<dbReference type="RefSeq" id="WP_315652805.1">
    <property type="nucleotide sequence ID" value="NZ_JAVXZY010000011.1"/>
</dbReference>
<dbReference type="PANTHER" id="PTHR45138:SF9">
    <property type="entry name" value="DIGUANYLATE CYCLASE DGCM-RELATED"/>
    <property type="match status" value="1"/>
</dbReference>
<dbReference type="InterPro" id="IPR000160">
    <property type="entry name" value="GGDEF_dom"/>
</dbReference>